<dbReference type="InterPro" id="IPR001841">
    <property type="entry name" value="Znf_RING"/>
</dbReference>
<dbReference type="GO" id="GO:0008270">
    <property type="term" value="F:zinc ion binding"/>
    <property type="evidence" value="ECO:0007669"/>
    <property type="project" value="UniProtKB-KW"/>
</dbReference>
<feature type="domain" description="TRAF-type" evidence="8">
    <location>
        <begin position="99"/>
        <end position="167"/>
    </location>
</feature>
<dbReference type="HOGENOM" id="CLU_019709_0_0_1"/>
<dbReference type="KEGG" id="pco:PHACADRAFT_127742"/>
<evidence type="ECO:0000259" key="7">
    <source>
        <dbReference type="PROSITE" id="PS50089"/>
    </source>
</evidence>
<dbReference type="InterPro" id="IPR013083">
    <property type="entry name" value="Znf_RING/FYVE/PHD"/>
</dbReference>
<feature type="zinc finger region" description="TRAF-type" evidence="4">
    <location>
        <begin position="99"/>
        <end position="167"/>
    </location>
</feature>
<dbReference type="SUPFAM" id="SSF49599">
    <property type="entry name" value="TRAF domain-like"/>
    <property type="match status" value="1"/>
</dbReference>
<dbReference type="PANTHER" id="PTHR10131">
    <property type="entry name" value="TNF RECEPTOR ASSOCIATED FACTOR"/>
    <property type="match status" value="1"/>
</dbReference>
<name>K5VZ11_PHACS</name>
<dbReference type="InParanoid" id="K5VZ11"/>
<feature type="coiled-coil region" evidence="5">
    <location>
        <begin position="205"/>
        <end position="232"/>
    </location>
</feature>
<evidence type="ECO:0000313" key="9">
    <source>
        <dbReference type="EMBL" id="EKM51824.1"/>
    </source>
</evidence>
<accession>K5VZ11</accession>
<dbReference type="PROSITE" id="PS50145">
    <property type="entry name" value="ZF_TRAF"/>
    <property type="match status" value="1"/>
</dbReference>
<dbReference type="OrthoDB" id="1630758at2759"/>
<dbReference type="InterPro" id="IPR001293">
    <property type="entry name" value="Znf_TRAF"/>
</dbReference>
<evidence type="ECO:0000256" key="3">
    <source>
        <dbReference type="ARBA" id="ARBA00022833"/>
    </source>
</evidence>
<dbReference type="InterPro" id="IPR017907">
    <property type="entry name" value="Znf_RING_CS"/>
</dbReference>
<proteinExistence type="predicted"/>
<dbReference type="PROSITE" id="PS50089">
    <property type="entry name" value="ZF_RING_2"/>
    <property type="match status" value="1"/>
</dbReference>
<keyword evidence="5" id="KW-0175">Coiled coil</keyword>
<dbReference type="Gene3D" id="3.30.40.10">
    <property type="entry name" value="Zinc/RING finger domain, C3HC4 (zinc finger)"/>
    <property type="match status" value="1"/>
</dbReference>
<feature type="region of interest" description="Disordered" evidence="6">
    <location>
        <begin position="258"/>
        <end position="306"/>
    </location>
</feature>
<organism evidence="9 10">
    <name type="scientific">Phanerochaete carnosa (strain HHB-10118-sp)</name>
    <name type="common">White-rot fungus</name>
    <name type="synonym">Peniophora carnosa</name>
    <dbReference type="NCBI Taxonomy" id="650164"/>
    <lineage>
        <taxon>Eukaryota</taxon>
        <taxon>Fungi</taxon>
        <taxon>Dikarya</taxon>
        <taxon>Basidiomycota</taxon>
        <taxon>Agaricomycotina</taxon>
        <taxon>Agaricomycetes</taxon>
        <taxon>Polyporales</taxon>
        <taxon>Phanerochaetaceae</taxon>
        <taxon>Phanerochaete</taxon>
    </lineage>
</organism>
<keyword evidence="3 4" id="KW-0862">Zinc</keyword>
<gene>
    <name evidence="9" type="ORF">PHACADRAFT_127742</name>
</gene>
<reference evidence="9 10" key="1">
    <citation type="journal article" date="2012" name="BMC Genomics">
        <title>Comparative genomics of the white-rot fungi, Phanerochaete carnosa and P. chrysosporium, to elucidate the genetic basis of the distinct wood types they colonize.</title>
        <authorList>
            <person name="Suzuki H."/>
            <person name="MacDonald J."/>
            <person name="Syed K."/>
            <person name="Salamov A."/>
            <person name="Hori C."/>
            <person name="Aerts A."/>
            <person name="Henrissat B."/>
            <person name="Wiebenga A."/>
            <person name="vanKuyk P.A."/>
            <person name="Barry K."/>
            <person name="Lindquist E."/>
            <person name="LaButti K."/>
            <person name="Lapidus A."/>
            <person name="Lucas S."/>
            <person name="Coutinho P."/>
            <person name="Gong Y."/>
            <person name="Samejima M."/>
            <person name="Mahadevan R."/>
            <person name="Abou-Zaid M."/>
            <person name="de Vries R.P."/>
            <person name="Igarashi K."/>
            <person name="Yadav J.S."/>
            <person name="Grigoriev I.V."/>
            <person name="Master E.R."/>
        </authorList>
    </citation>
    <scope>NUCLEOTIDE SEQUENCE [LARGE SCALE GENOMIC DNA]</scope>
    <source>
        <strain evidence="9 10">HHB-10118-sp</strain>
    </source>
</reference>
<sequence length="479" mass="52393">MSSFNYVDTPNDNLICCICRAPFLEPLKARTCCHTFCEECITRALSVSSQCPIDRCPLTVDDLSPADPLIRNLVDELAVNCPQRHLGCPHITQRQLVESHLKDSCHFVEVQCADGACDRKVTRKNAKHHAHSSAVEKNQEIGEDSKVETDECPFTAACCCYNSYGCTWSGSHEDLASHLRSCSYEAMKGFLDVFSSKMTSLSGENSILQRKIEALEGSVNVLRRENEEAKRALGPWYRLHGQDETLFASTTRYTAEMVPPPAERPAAQPQQSRSPGGTTGGNPENSTSPLSTARSPPSSHLYPYHDHMYPSTSPYALPSGPLPPASSSSISPPQVPAVAPLNISTSLHRSLLSLRESIVTLSNAVDSLARRQDVALATEVMRLNEEVRGLRVVIHGLRMQMHSIMMDRNAQVVATSSTSRTPVPDPTLQPAPAHVAGVTGSFVPTWLTGMMPPLTFAGPRYPPYPYQQTQNQSVSGPKL</sequence>
<dbReference type="PROSITE" id="PS00518">
    <property type="entry name" value="ZF_RING_1"/>
    <property type="match status" value="1"/>
</dbReference>
<evidence type="ECO:0008006" key="11">
    <source>
        <dbReference type="Google" id="ProtNLM"/>
    </source>
</evidence>
<dbReference type="SUPFAM" id="SSF57850">
    <property type="entry name" value="RING/U-box"/>
    <property type="match status" value="1"/>
</dbReference>
<feature type="region of interest" description="Disordered" evidence="6">
    <location>
        <begin position="315"/>
        <end position="334"/>
    </location>
</feature>
<dbReference type="AlphaFoldDB" id="K5VZ11"/>
<evidence type="ECO:0000256" key="4">
    <source>
        <dbReference type="PROSITE-ProRule" id="PRU00207"/>
    </source>
</evidence>
<feature type="compositionally biased region" description="Polar residues" evidence="6">
    <location>
        <begin position="272"/>
        <end position="298"/>
    </location>
</feature>
<dbReference type="RefSeq" id="XP_007399619.1">
    <property type="nucleotide sequence ID" value="XM_007399557.1"/>
</dbReference>
<evidence type="ECO:0000259" key="8">
    <source>
        <dbReference type="PROSITE" id="PS50145"/>
    </source>
</evidence>
<keyword evidence="2 4" id="KW-0863">Zinc-finger</keyword>
<keyword evidence="1 4" id="KW-0479">Metal-binding</keyword>
<evidence type="ECO:0000256" key="1">
    <source>
        <dbReference type="ARBA" id="ARBA00022723"/>
    </source>
</evidence>
<evidence type="ECO:0000256" key="5">
    <source>
        <dbReference type="SAM" id="Coils"/>
    </source>
</evidence>
<keyword evidence="10" id="KW-1185">Reference proteome</keyword>
<protein>
    <recommendedName>
        <fullName evidence="11">RING-type domain-containing protein</fullName>
    </recommendedName>
</protein>
<dbReference type="EMBL" id="JH930476">
    <property type="protein sequence ID" value="EKM51824.1"/>
    <property type="molecule type" value="Genomic_DNA"/>
</dbReference>
<dbReference type="PANTHER" id="PTHR10131:SF94">
    <property type="entry name" value="TNF RECEPTOR-ASSOCIATED FACTOR 4"/>
    <property type="match status" value="1"/>
</dbReference>
<evidence type="ECO:0000256" key="2">
    <source>
        <dbReference type="ARBA" id="ARBA00022771"/>
    </source>
</evidence>
<dbReference type="Proteomes" id="UP000008370">
    <property type="component" value="Unassembled WGS sequence"/>
</dbReference>
<dbReference type="GeneID" id="18908088"/>
<evidence type="ECO:0000256" key="6">
    <source>
        <dbReference type="SAM" id="MobiDB-lite"/>
    </source>
</evidence>
<feature type="domain" description="RING-type" evidence="7">
    <location>
        <begin position="16"/>
        <end position="55"/>
    </location>
</feature>
<evidence type="ECO:0000313" key="10">
    <source>
        <dbReference type="Proteomes" id="UP000008370"/>
    </source>
</evidence>